<name>A0A370TIX9_9HELO</name>
<sequence length="204" mass="22632">MPILELLILPFKQDEATREAYIKTFWPTLAALLSGKKGMKMRTSRMMLSSNNSDVSSIFQPVMVVGWNAVSDFQTFVTGDELGALRNSFISLVTAATSPQLYDTDVEPRSVFGCALTEVFKVKIGDHKENKEKVKGAWGNFVKGVGEVKSLSGVSVNLNERTFVGAIGWESESGRDRVLKRSEVEELYGRLGDLESFVVKLDRL</sequence>
<dbReference type="OrthoDB" id="4425169at2759"/>
<dbReference type="AlphaFoldDB" id="A0A370TIX9"/>
<dbReference type="RefSeq" id="XP_031868140.1">
    <property type="nucleotide sequence ID" value="XM_032015871.1"/>
</dbReference>
<dbReference type="STRING" id="2656787.A0A370TIX9"/>
<dbReference type="EMBL" id="NPIC01000006">
    <property type="protein sequence ID" value="RDL35317.1"/>
    <property type="molecule type" value="Genomic_DNA"/>
</dbReference>
<accession>A0A370TIX9</accession>
<dbReference type="GeneID" id="43600097"/>
<evidence type="ECO:0000313" key="1">
    <source>
        <dbReference type="EMBL" id="RDL35317.1"/>
    </source>
</evidence>
<comment type="caution">
    <text evidence="1">The sequence shown here is derived from an EMBL/GenBank/DDBJ whole genome shotgun (WGS) entry which is preliminary data.</text>
</comment>
<evidence type="ECO:0000313" key="2">
    <source>
        <dbReference type="Proteomes" id="UP000254866"/>
    </source>
</evidence>
<gene>
    <name evidence="1" type="ORF">BP5553_07248</name>
</gene>
<dbReference type="Proteomes" id="UP000254866">
    <property type="component" value="Unassembled WGS sequence"/>
</dbReference>
<organism evidence="1 2">
    <name type="scientific">Venustampulla echinocandica</name>
    <dbReference type="NCBI Taxonomy" id="2656787"/>
    <lineage>
        <taxon>Eukaryota</taxon>
        <taxon>Fungi</taxon>
        <taxon>Dikarya</taxon>
        <taxon>Ascomycota</taxon>
        <taxon>Pezizomycotina</taxon>
        <taxon>Leotiomycetes</taxon>
        <taxon>Helotiales</taxon>
        <taxon>Pleuroascaceae</taxon>
        <taxon>Venustampulla</taxon>
    </lineage>
</organism>
<proteinExistence type="predicted"/>
<reference evidence="1 2" key="1">
    <citation type="journal article" date="2018" name="IMA Fungus">
        <title>IMA Genome-F 9: Draft genome sequence of Annulohypoxylon stygium, Aspergillus mulundensis, Berkeleyomyces basicola (syn. Thielaviopsis basicola), Ceratocystis smalleyi, two Cercospora beticola strains, Coleophoma cylindrospora, Fusarium fracticaudum, Phialophora cf. hyalina, and Morchella septimelata.</title>
        <authorList>
            <person name="Wingfield B.D."/>
            <person name="Bills G.F."/>
            <person name="Dong Y."/>
            <person name="Huang W."/>
            <person name="Nel W.J."/>
            <person name="Swalarsk-Parry B.S."/>
            <person name="Vaghefi N."/>
            <person name="Wilken P.M."/>
            <person name="An Z."/>
            <person name="de Beer Z.W."/>
            <person name="De Vos L."/>
            <person name="Chen L."/>
            <person name="Duong T.A."/>
            <person name="Gao Y."/>
            <person name="Hammerbacher A."/>
            <person name="Kikkert J.R."/>
            <person name="Li Y."/>
            <person name="Li H."/>
            <person name="Li K."/>
            <person name="Li Q."/>
            <person name="Liu X."/>
            <person name="Ma X."/>
            <person name="Naidoo K."/>
            <person name="Pethybridge S.J."/>
            <person name="Sun J."/>
            <person name="Steenkamp E.T."/>
            <person name="van der Nest M.A."/>
            <person name="van Wyk S."/>
            <person name="Wingfield M.J."/>
            <person name="Xiong C."/>
            <person name="Yue Q."/>
            <person name="Zhang X."/>
        </authorList>
    </citation>
    <scope>NUCLEOTIDE SEQUENCE [LARGE SCALE GENOMIC DNA]</scope>
    <source>
        <strain evidence="1 2">BP 5553</strain>
    </source>
</reference>
<keyword evidence="2" id="KW-1185">Reference proteome</keyword>
<protein>
    <submittedName>
        <fullName evidence="1">Uncharacterized protein</fullName>
    </submittedName>
</protein>